<evidence type="ECO:0000313" key="9">
    <source>
        <dbReference type="Proteomes" id="UP000195378"/>
    </source>
</evidence>
<dbReference type="KEGG" id="lsj:LSJ_0104"/>
<evidence type="ECO:0000256" key="1">
    <source>
        <dbReference type="ARBA" id="ARBA00022801"/>
    </source>
</evidence>
<reference evidence="7" key="5">
    <citation type="submission" date="2023-04" db="EMBL/GenBank/DDBJ databases">
        <title>Four porcine-derived lactic acid bacteria strains analyses and their evaluation as potential probiotics based on genomics.</title>
        <authorList>
            <person name="Niu D."/>
        </authorList>
    </citation>
    <scope>NUCLEOTIDE SEQUENCE</scope>
    <source>
        <strain evidence="7">ZSA5</strain>
    </source>
</reference>
<dbReference type="GO" id="GO:0031216">
    <property type="term" value="F:neopullulanase activity"/>
    <property type="evidence" value="ECO:0007669"/>
    <property type="project" value="UniProtKB-EC"/>
</dbReference>
<sequence length="581" mass="67285">MNKAAILHIPASEMAYYENKDELHLQLQSAHNDLADVTVLVGEVSGNNNDSWRYESFFMQKIFATRYHDYWEVILKLNKNEAQYVFKVTDTYGNVGLYDAQRLCEATEENANSPHGFIIENRDMRQVTQIPDWVTKTVWYQIQIDRFANGNDNLAKLSENEDNTTQILGGDLTGILSKLDYLQNLGINGIVLSSIFEGDGPFKLTTNDFYSIDSQFGNKDLFKMLVSNLHRRNMKVVLKMNLAYLSDNSRQWREILEEGQHAKYVDWFNIKGFPPKYSQDPHNKNIVRANYKFSELNPHYPTLNLKNPEVQTYLIQAIKYWVEHFEIDGLILDHADKLSREFVHLLNRNLKKMKPDFYLVGKSELSTTSVVQLGDFDAMTDDALGNLLLNFARDKKIAASEFKYQLSRQMLAQNTKLSRVTLRTLDDLTSSRILTRCRENKALMRSLLTFMYLLKGSPAITYGTELGLSGHDFPSNLAGMDWNQEDQDDKMMRFIKVLNNFRLQNYKILSEGSFEWGQISDSYDYVSFIRRKDKRRLFALFNFGYNGIKFVLPKHAKLILGQNIVDEKSEIGQYGFVILEA</sequence>
<dbReference type="PANTHER" id="PTHR10357">
    <property type="entry name" value="ALPHA-AMYLASE FAMILY MEMBER"/>
    <property type="match status" value="1"/>
</dbReference>
<evidence type="ECO:0000313" key="7">
    <source>
        <dbReference type="EMBL" id="WII28663.1"/>
    </source>
</evidence>
<dbReference type="GeneID" id="89464808"/>
<dbReference type="Gene3D" id="3.20.20.80">
    <property type="entry name" value="Glycosidases"/>
    <property type="match status" value="1"/>
</dbReference>
<evidence type="ECO:0000259" key="3">
    <source>
        <dbReference type="SMART" id="SM00642"/>
    </source>
</evidence>
<dbReference type="Pfam" id="PF02903">
    <property type="entry name" value="Alpha-amylase_N"/>
    <property type="match status" value="1"/>
</dbReference>
<dbReference type="InterPro" id="IPR017853">
    <property type="entry name" value="GH"/>
</dbReference>
<gene>
    <name evidence="4" type="primary">amyB</name>
    <name evidence="5" type="ORF">B7R82_08890</name>
    <name evidence="6" type="ORF">K8V06_04620</name>
    <name evidence="4" type="ORF">LSJ_0104</name>
    <name evidence="7" type="ORF">QFE45_00500</name>
</gene>
<dbReference type="SMART" id="SM00642">
    <property type="entry name" value="Aamy"/>
    <property type="match status" value="1"/>
</dbReference>
<dbReference type="SUPFAM" id="SSF81296">
    <property type="entry name" value="E set domains"/>
    <property type="match status" value="1"/>
</dbReference>
<feature type="domain" description="Glycosyl hydrolase family 13 catalytic" evidence="3">
    <location>
        <begin position="141"/>
        <end position="502"/>
    </location>
</feature>
<dbReference type="Proteomes" id="UP000195378">
    <property type="component" value="Chromosome"/>
</dbReference>
<dbReference type="GO" id="GO:0043897">
    <property type="term" value="F:glucan 1,4-alpha-maltohydrolase activity"/>
    <property type="evidence" value="ECO:0007669"/>
    <property type="project" value="UniProtKB-EC"/>
</dbReference>
<dbReference type="Proteomes" id="UP000029488">
    <property type="component" value="Chromosome"/>
</dbReference>
<dbReference type="Gene3D" id="3.90.400.10">
    <property type="entry name" value="Oligo-1,6-glucosidase, Domain 2"/>
    <property type="match status" value="1"/>
</dbReference>
<evidence type="ECO:0000313" key="8">
    <source>
        <dbReference type="Proteomes" id="UP000029488"/>
    </source>
</evidence>
<dbReference type="EMBL" id="CP020858">
    <property type="protein sequence ID" value="ARU20043.1"/>
    <property type="molecule type" value="Genomic_DNA"/>
</dbReference>
<proteinExistence type="predicted"/>
<reference evidence="6" key="4">
    <citation type="submission" date="2021-09" db="EMBL/GenBank/DDBJ databases">
        <authorList>
            <person name="Gilroy R."/>
        </authorList>
    </citation>
    <scope>NUCLEOTIDE SEQUENCE</scope>
    <source>
        <strain evidence="6">CHK189-29639</strain>
    </source>
</reference>
<name>A0A089QAZ0_9LACO</name>
<dbReference type="Gene3D" id="2.60.40.10">
    <property type="entry name" value="Immunoglobulins"/>
    <property type="match status" value="1"/>
</dbReference>
<dbReference type="InterPro" id="IPR045857">
    <property type="entry name" value="O16G_dom_2"/>
</dbReference>
<organism evidence="4 8">
    <name type="scientific">Ligilactobacillus salivarius</name>
    <dbReference type="NCBI Taxonomy" id="1624"/>
    <lineage>
        <taxon>Bacteria</taxon>
        <taxon>Bacillati</taxon>
        <taxon>Bacillota</taxon>
        <taxon>Bacilli</taxon>
        <taxon>Lactobacillales</taxon>
        <taxon>Lactobacillaceae</taxon>
        <taxon>Ligilactobacillus</taxon>
    </lineage>
</organism>
<evidence type="ECO:0000313" key="5">
    <source>
        <dbReference type="EMBL" id="ARU20043.1"/>
    </source>
</evidence>
<dbReference type="EMBL" id="DYVK01000046">
    <property type="protein sequence ID" value="HJG15410.1"/>
    <property type="molecule type" value="Genomic_DNA"/>
</dbReference>
<dbReference type="Pfam" id="PF00128">
    <property type="entry name" value="Alpha-amylase"/>
    <property type="match status" value="1"/>
</dbReference>
<dbReference type="InterPro" id="IPR006047">
    <property type="entry name" value="GH13_cat_dom"/>
</dbReference>
<dbReference type="GO" id="GO:0005975">
    <property type="term" value="P:carbohydrate metabolic process"/>
    <property type="evidence" value="ECO:0007669"/>
    <property type="project" value="InterPro"/>
</dbReference>
<dbReference type="Proteomes" id="UP001231316">
    <property type="component" value="Chromosome"/>
</dbReference>
<dbReference type="InterPro" id="IPR014756">
    <property type="entry name" value="Ig_E-set"/>
</dbReference>
<keyword evidence="2 4" id="KW-0326">Glycosidase</keyword>
<dbReference type="EC" id="3.2.1.135" evidence="4"/>
<evidence type="ECO:0000256" key="2">
    <source>
        <dbReference type="ARBA" id="ARBA00023295"/>
    </source>
</evidence>
<dbReference type="CDD" id="cd02857">
    <property type="entry name" value="E_set_CDase_PDE_N"/>
    <property type="match status" value="1"/>
</dbReference>
<dbReference type="EC" id="3.2.1.54" evidence="4"/>
<reference evidence="4 8" key="1">
    <citation type="journal article" date="2014" name="BMC Genomics">
        <title>Unusual genome complexity in Lactobacillus salivarius JCM1046.</title>
        <authorList>
            <person name="Raftis E.J."/>
            <person name="Forde B.M."/>
            <person name="Claesson M.J."/>
            <person name="O'Toole P.W."/>
        </authorList>
    </citation>
    <scope>NUCLEOTIDE SEQUENCE [LARGE SCALE GENOMIC DNA]</scope>
    <source>
        <strain evidence="4 8">JCM1046</strain>
    </source>
</reference>
<dbReference type="InterPro" id="IPR004185">
    <property type="entry name" value="Glyco_hydro_13_lg-like_dom"/>
</dbReference>
<dbReference type="RefSeq" id="WP_034982308.1">
    <property type="nucleotide sequence ID" value="NZ_CP007646.1"/>
</dbReference>
<dbReference type="Proteomes" id="UP000759256">
    <property type="component" value="Unassembled WGS sequence"/>
</dbReference>
<evidence type="ECO:0000313" key="6">
    <source>
        <dbReference type="EMBL" id="HJG15410.1"/>
    </source>
</evidence>
<dbReference type="InterPro" id="IPR013783">
    <property type="entry name" value="Ig-like_fold"/>
</dbReference>
<dbReference type="SUPFAM" id="SSF51445">
    <property type="entry name" value="(Trans)glycosidases"/>
    <property type="match status" value="1"/>
</dbReference>
<dbReference type="EC" id="3.2.1.133" evidence="4"/>
<keyword evidence="1 4" id="KW-0378">Hydrolase</keyword>
<accession>A0A089QAZ0</accession>
<protein>
    <submittedName>
        <fullName evidence="6">Alpha amylase N-terminal ig-like domain-containing protein</fullName>
    </submittedName>
    <submittedName>
        <fullName evidence="4">Neopullulanase</fullName>
        <ecNumber evidence="4">3.2.1.133</ecNumber>
        <ecNumber evidence="4">3.2.1.135</ecNumber>
        <ecNumber evidence="4">3.2.1.54</ecNumber>
    </submittedName>
</protein>
<reference evidence="6" key="3">
    <citation type="journal article" date="2021" name="PeerJ">
        <title>Extensive microbial diversity within the chicken gut microbiome revealed by metagenomics and culture.</title>
        <authorList>
            <person name="Gilroy R."/>
            <person name="Ravi A."/>
            <person name="Getino M."/>
            <person name="Pursley I."/>
            <person name="Horton D.L."/>
            <person name="Alikhan N.F."/>
            <person name="Baker D."/>
            <person name="Gharbi K."/>
            <person name="Hall N."/>
            <person name="Watson M."/>
            <person name="Adriaenssens E.M."/>
            <person name="Foster-Nyarko E."/>
            <person name="Jarju S."/>
            <person name="Secka A."/>
            <person name="Antonio M."/>
            <person name="Oren A."/>
            <person name="Chaudhuri R.R."/>
            <person name="La Ragione R."/>
            <person name="Hildebrand F."/>
            <person name="Pallen M.J."/>
        </authorList>
    </citation>
    <scope>NUCLEOTIDE SEQUENCE</scope>
    <source>
        <strain evidence="6">CHK189-29639</strain>
    </source>
</reference>
<dbReference type="PANTHER" id="PTHR10357:SF210">
    <property type="entry name" value="MALTODEXTRIN GLUCOSIDASE"/>
    <property type="match status" value="1"/>
</dbReference>
<dbReference type="EMBL" id="CP123971">
    <property type="protein sequence ID" value="WII28663.1"/>
    <property type="molecule type" value="Genomic_DNA"/>
</dbReference>
<dbReference type="EMBL" id="CP007646">
    <property type="protein sequence ID" value="AIR09870.1"/>
    <property type="molecule type" value="Genomic_DNA"/>
</dbReference>
<evidence type="ECO:0000313" key="4">
    <source>
        <dbReference type="EMBL" id="AIR09870.1"/>
    </source>
</evidence>
<dbReference type="GO" id="GO:0047798">
    <property type="term" value="F:cyclomaltodextrinase activity"/>
    <property type="evidence" value="ECO:0007669"/>
    <property type="project" value="UniProtKB-EC"/>
</dbReference>
<reference evidence="5 9" key="2">
    <citation type="submission" date="2017-04" db="EMBL/GenBank/DDBJ databases">
        <title>Complete genome sequence of Lactobacillus salivarius ZLS006, a probiotic strain isolated from healthy piglet.</title>
        <authorList>
            <person name="Zhang D."/>
        </authorList>
    </citation>
    <scope>NUCLEOTIDE SEQUENCE [LARGE SCALE GENOMIC DNA]</scope>
    <source>
        <strain evidence="5 9">ZLS006</strain>
    </source>
</reference>
<dbReference type="AlphaFoldDB" id="A0A089QAZ0"/>